<evidence type="ECO:0000256" key="8">
    <source>
        <dbReference type="HAMAP-Rule" id="MF_00182"/>
    </source>
</evidence>
<dbReference type="InterPro" id="IPR036477">
    <property type="entry name" value="Formyl_transf_N_sf"/>
</dbReference>
<dbReference type="Proteomes" id="UP000294914">
    <property type="component" value="Unassembled WGS sequence"/>
</dbReference>
<evidence type="ECO:0000259" key="10">
    <source>
        <dbReference type="Pfam" id="PF02911"/>
    </source>
</evidence>
<evidence type="ECO:0000256" key="4">
    <source>
        <dbReference type="ARBA" id="ARBA00016014"/>
    </source>
</evidence>
<dbReference type="HAMAP" id="MF_00182">
    <property type="entry name" value="Formyl_trans"/>
    <property type="match status" value="1"/>
</dbReference>
<evidence type="ECO:0000313" key="11">
    <source>
        <dbReference type="EMBL" id="TDY03697.1"/>
    </source>
</evidence>
<protein>
    <recommendedName>
        <fullName evidence="4 8">Methionyl-tRNA formyltransferase</fullName>
        <ecNumber evidence="3 8">2.1.2.9</ecNumber>
    </recommendedName>
</protein>
<comment type="catalytic activity">
    <reaction evidence="7 8">
        <text>L-methionyl-tRNA(fMet) + (6R)-10-formyltetrahydrofolate = N-formyl-L-methionyl-tRNA(fMet) + (6S)-5,6,7,8-tetrahydrofolate + H(+)</text>
        <dbReference type="Rhea" id="RHEA:24380"/>
        <dbReference type="Rhea" id="RHEA-COMP:9952"/>
        <dbReference type="Rhea" id="RHEA-COMP:9953"/>
        <dbReference type="ChEBI" id="CHEBI:15378"/>
        <dbReference type="ChEBI" id="CHEBI:57453"/>
        <dbReference type="ChEBI" id="CHEBI:78530"/>
        <dbReference type="ChEBI" id="CHEBI:78844"/>
        <dbReference type="ChEBI" id="CHEBI:195366"/>
        <dbReference type="EC" id="2.1.2.9"/>
    </reaction>
</comment>
<accession>A0A4R8J087</accession>
<dbReference type="InterPro" id="IPR037022">
    <property type="entry name" value="Formyl_trans_C_sf"/>
</dbReference>
<dbReference type="SUPFAM" id="SSF53328">
    <property type="entry name" value="Formyltransferase"/>
    <property type="match status" value="1"/>
</dbReference>
<dbReference type="EC" id="2.1.2.9" evidence="3 8"/>
<keyword evidence="5 8" id="KW-0808">Transferase</keyword>
<organism evidence="11 12">
    <name type="scientific">Thiohalophilus thiocyanatoxydans</name>
    <dbReference type="NCBI Taxonomy" id="381308"/>
    <lineage>
        <taxon>Bacteria</taxon>
        <taxon>Pseudomonadati</taxon>
        <taxon>Pseudomonadota</taxon>
        <taxon>Gammaproteobacteria</taxon>
        <taxon>Thiohalomonadales</taxon>
        <taxon>Thiohalophilaceae</taxon>
        <taxon>Thiohalophilus</taxon>
    </lineage>
</organism>
<dbReference type="Gene3D" id="3.10.25.10">
    <property type="entry name" value="Formyl transferase, C-terminal domain"/>
    <property type="match status" value="1"/>
</dbReference>
<proteinExistence type="inferred from homology"/>
<dbReference type="Pfam" id="PF02911">
    <property type="entry name" value="Formyl_trans_C"/>
    <property type="match status" value="1"/>
</dbReference>
<dbReference type="AlphaFoldDB" id="A0A4R8J087"/>
<keyword evidence="12" id="KW-1185">Reference proteome</keyword>
<dbReference type="PANTHER" id="PTHR11138:SF5">
    <property type="entry name" value="METHIONYL-TRNA FORMYLTRANSFERASE, MITOCHONDRIAL"/>
    <property type="match status" value="1"/>
</dbReference>
<dbReference type="GO" id="GO:0004479">
    <property type="term" value="F:methionyl-tRNA formyltransferase activity"/>
    <property type="evidence" value="ECO:0007669"/>
    <property type="project" value="UniProtKB-UniRule"/>
</dbReference>
<dbReference type="FunFam" id="3.40.50.12230:FF:000001">
    <property type="entry name" value="Methionyl-tRNA formyltransferase"/>
    <property type="match status" value="1"/>
</dbReference>
<evidence type="ECO:0000313" key="12">
    <source>
        <dbReference type="Proteomes" id="UP000294914"/>
    </source>
</evidence>
<dbReference type="RefSeq" id="WP_134080287.1">
    <property type="nucleotide sequence ID" value="NZ_SOQX01000001.1"/>
</dbReference>
<dbReference type="PROSITE" id="PS00373">
    <property type="entry name" value="GART"/>
    <property type="match status" value="1"/>
</dbReference>
<keyword evidence="6 8" id="KW-0648">Protein biosynthesis</keyword>
<feature type="domain" description="Formyl transferase C-terminal" evidence="10">
    <location>
        <begin position="205"/>
        <end position="305"/>
    </location>
</feature>
<dbReference type="GO" id="GO:0005829">
    <property type="term" value="C:cytosol"/>
    <property type="evidence" value="ECO:0007669"/>
    <property type="project" value="TreeGrafter"/>
</dbReference>
<dbReference type="InterPro" id="IPR044135">
    <property type="entry name" value="Met-tRNA-FMT_C"/>
</dbReference>
<comment type="similarity">
    <text evidence="2 8">Belongs to the Fmt family.</text>
</comment>
<gene>
    <name evidence="8" type="primary">fmt</name>
    <name evidence="11" type="ORF">EDC23_0066</name>
</gene>
<evidence type="ECO:0000256" key="7">
    <source>
        <dbReference type="ARBA" id="ARBA00048558"/>
    </source>
</evidence>
<dbReference type="Gene3D" id="3.40.50.170">
    <property type="entry name" value="Formyl transferase, N-terminal domain"/>
    <property type="match status" value="1"/>
</dbReference>
<name>A0A4R8J087_9GAMM</name>
<dbReference type="InterPro" id="IPR001555">
    <property type="entry name" value="GART_AS"/>
</dbReference>
<evidence type="ECO:0000259" key="9">
    <source>
        <dbReference type="Pfam" id="PF00551"/>
    </source>
</evidence>
<feature type="domain" description="Formyl transferase N-terminal" evidence="9">
    <location>
        <begin position="7"/>
        <end position="184"/>
    </location>
</feature>
<dbReference type="InterPro" id="IPR005794">
    <property type="entry name" value="Fmt"/>
</dbReference>
<dbReference type="Pfam" id="PF00551">
    <property type="entry name" value="Formyl_trans_N"/>
    <property type="match status" value="1"/>
</dbReference>
<dbReference type="InterPro" id="IPR002376">
    <property type="entry name" value="Formyl_transf_N"/>
</dbReference>
<evidence type="ECO:0000256" key="3">
    <source>
        <dbReference type="ARBA" id="ARBA00012261"/>
    </source>
</evidence>
<dbReference type="PANTHER" id="PTHR11138">
    <property type="entry name" value="METHIONYL-TRNA FORMYLTRANSFERASE"/>
    <property type="match status" value="1"/>
</dbReference>
<feature type="binding site" evidence="8">
    <location>
        <begin position="113"/>
        <end position="116"/>
    </location>
    <ligand>
        <name>(6S)-5,6,7,8-tetrahydrofolate</name>
        <dbReference type="ChEBI" id="CHEBI:57453"/>
    </ligand>
</feature>
<dbReference type="CDD" id="cd08704">
    <property type="entry name" value="Met_tRNA_FMT_C"/>
    <property type="match status" value="1"/>
</dbReference>
<dbReference type="InterPro" id="IPR041711">
    <property type="entry name" value="Met-tRNA-FMT_N"/>
</dbReference>
<dbReference type="NCBIfam" id="TIGR00460">
    <property type="entry name" value="fmt"/>
    <property type="match status" value="1"/>
</dbReference>
<dbReference type="EMBL" id="SOQX01000001">
    <property type="protein sequence ID" value="TDY03697.1"/>
    <property type="molecule type" value="Genomic_DNA"/>
</dbReference>
<reference evidence="11 12" key="1">
    <citation type="submission" date="2019-03" db="EMBL/GenBank/DDBJ databases">
        <title>Genomic Encyclopedia of Type Strains, Phase IV (KMG-IV): sequencing the most valuable type-strain genomes for metagenomic binning, comparative biology and taxonomic classification.</title>
        <authorList>
            <person name="Goeker M."/>
        </authorList>
    </citation>
    <scope>NUCLEOTIDE SEQUENCE [LARGE SCALE GENOMIC DNA]</scope>
    <source>
        <strain evidence="11 12">DSM 16326</strain>
    </source>
</reference>
<dbReference type="OrthoDB" id="9802815at2"/>
<dbReference type="InterPro" id="IPR011034">
    <property type="entry name" value="Formyl_transferase-like_C_sf"/>
</dbReference>
<evidence type="ECO:0000256" key="2">
    <source>
        <dbReference type="ARBA" id="ARBA00010699"/>
    </source>
</evidence>
<comment type="function">
    <text evidence="1 8">Attaches a formyl group to the free amino group of methionyl-tRNA(fMet). The formyl group appears to play a dual role in the initiator identity of N-formylmethionyl-tRNA by promoting its recognition by IF2 and preventing the misappropriation of this tRNA by the elongation apparatus.</text>
</comment>
<evidence type="ECO:0000256" key="6">
    <source>
        <dbReference type="ARBA" id="ARBA00022917"/>
    </source>
</evidence>
<evidence type="ECO:0000256" key="5">
    <source>
        <dbReference type="ARBA" id="ARBA00022679"/>
    </source>
</evidence>
<dbReference type="SUPFAM" id="SSF50486">
    <property type="entry name" value="FMT C-terminal domain-like"/>
    <property type="match status" value="1"/>
</dbReference>
<comment type="caution">
    <text evidence="11">The sequence shown here is derived from an EMBL/GenBank/DDBJ whole genome shotgun (WGS) entry which is preliminary data.</text>
</comment>
<evidence type="ECO:0000256" key="1">
    <source>
        <dbReference type="ARBA" id="ARBA00002606"/>
    </source>
</evidence>
<sequence>MPSQQRLVFAGTPEFAATALRALIEAGHAIVAVYTQPDRPAGRGRRLQPGPVKQLALEHGIPVCQPEHFKSDAALAELAAWQADRMIVAAYGLLLPQQVLDIPAHGCLNIHASLLPRWRGAAPIQRAILAGDRETGVTIMQMDAGLDTGDMLLKLPCPIAPDETGGSLHDKLAVLGGKAIVQALANLEQLRPEPQDDAQATYARKLDKAEARIDWHKPAARLAREVHAFNPWPVSHTRLEGEPLRIWQAEAQEMSGDDSDQVPGTVVSTDSDGIDVACGQGLLRLQQIQPAGSKAMSAAAFLNGRPGRLQVGMRLGDDGGEAS</sequence>
<dbReference type="CDD" id="cd08646">
    <property type="entry name" value="FMT_core_Met-tRNA-FMT_N"/>
    <property type="match status" value="1"/>
</dbReference>
<dbReference type="InterPro" id="IPR005793">
    <property type="entry name" value="Formyl_trans_C"/>
</dbReference>